<evidence type="ECO:0000313" key="1">
    <source>
        <dbReference type="EMBL" id="SGY85471.1"/>
    </source>
</evidence>
<dbReference type="EMBL" id="FPLJ01000024">
    <property type="protein sequence ID" value="SGY85471.1"/>
    <property type="molecule type" value="Genomic_DNA"/>
</dbReference>
<dbReference type="Proteomes" id="UP000182660">
    <property type="component" value="Unassembled WGS sequence"/>
</dbReference>
<sequence length="178" mass="19504">MKNIFLVTGVILSSFTLISCGGSEDSVLDTDSSKEDFIASLSSTSWERKCVPVYNDSTVAAYNNNTLTINYSLQSTSIVELFDVTDTTCDSIVSNVTFTSQIEVLDTIVSEESIEAYGVDSVPIDSPDNVEIQSTYTLIYIDSERLYFGQNSGSNLGETSETRHSSISLDEYFSKVVN</sequence>
<dbReference type="RefSeq" id="WP_075473017.1">
    <property type="nucleotide sequence ID" value="NZ_CAWQZC010000026.1"/>
</dbReference>
<name>A0ABY1HA48_9GAMM</name>
<evidence type="ECO:0000313" key="2">
    <source>
        <dbReference type="Proteomes" id="UP000182660"/>
    </source>
</evidence>
<keyword evidence="2" id="KW-1185">Reference proteome</keyword>
<evidence type="ECO:0008006" key="3">
    <source>
        <dbReference type="Google" id="ProtNLM"/>
    </source>
</evidence>
<proteinExistence type="predicted"/>
<accession>A0ABY1HA48</accession>
<protein>
    <recommendedName>
        <fullName evidence="3">Lipoprotein</fullName>
    </recommendedName>
</protein>
<dbReference type="PROSITE" id="PS51257">
    <property type="entry name" value="PROKAR_LIPOPROTEIN"/>
    <property type="match status" value="1"/>
</dbReference>
<comment type="caution">
    <text evidence="1">The sequence shown here is derived from an EMBL/GenBank/DDBJ whole genome shotgun (WGS) entry which is preliminary data.</text>
</comment>
<dbReference type="GeneID" id="61297158"/>
<reference evidence="1 2" key="1">
    <citation type="submission" date="2016-11" db="EMBL/GenBank/DDBJ databases">
        <authorList>
            <person name="Klemetsen T."/>
        </authorList>
    </citation>
    <scope>NUCLEOTIDE SEQUENCE [LARGE SCALE GENOMIC DNA]</scope>
    <source>
        <strain evidence="1">MT 2528</strain>
    </source>
</reference>
<organism evidence="1 2">
    <name type="scientific">Moritella viscosa</name>
    <dbReference type="NCBI Taxonomy" id="80854"/>
    <lineage>
        <taxon>Bacteria</taxon>
        <taxon>Pseudomonadati</taxon>
        <taxon>Pseudomonadota</taxon>
        <taxon>Gammaproteobacteria</taxon>
        <taxon>Alteromonadales</taxon>
        <taxon>Moritellaceae</taxon>
        <taxon>Moritella</taxon>
    </lineage>
</organism>
<gene>
    <name evidence="1" type="ORF">MT2528_0851</name>
</gene>